<accession>A0ABS8W0C2</accession>
<dbReference type="EMBL" id="JACEIK010006407">
    <property type="protein sequence ID" value="MCE2055627.1"/>
    <property type="molecule type" value="Genomic_DNA"/>
</dbReference>
<organism evidence="1 2">
    <name type="scientific">Datura stramonium</name>
    <name type="common">Jimsonweed</name>
    <name type="synonym">Common thornapple</name>
    <dbReference type="NCBI Taxonomy" id="4076"/>
    <lineage>
        <taxon>Eukaryota</taxon>
        <taxon>Viridiplantae</taxon>
        <taxon>Streptophyta</taxon>
        <taxon>Embryophyta</taxon>
        <taxon>Tracheophyta</taxon>
        <taxon>Spermatophyta</taxon>
        <taxon>Magnoliopsida</taxon>
        <taxon>eudicotyledons</taxon>
        <taxon>Gunneridae</taxon>
        <taxon>Pentapetalae</taxon>
        <taxon>asterids</taxon>
        <taxon>lamiids</taxon>
        <taxon>Solanales</taxon>
        <taxon>Solanaceae</taxon>
        <taxon>Solanoideae</taxon>
        <taxon>Datureae</taxon>
        <taxon>Datura</taxon>
    </lineage>
</organism>
<evidence type="ECO:0000313" key="1">
    <source>
        <dbReference type="EMBL" id="MCE2055627.1"/>
    </source>
</evidence>
<protein>
    <submittedName>
        <fullName evidence="1">Uncharacterized protein</fullName>
    </submittedName>
</protein>
<comment type="caution">
    <text evidence="1">The sequence shown here is derived from an EMBL/GenBank/DDBJ whole genome shotgun (WGS) entry which is preliminary data.</text>
</comment>
<keyword evidence="2" id="KW-1185">Reference proteome</keyword>
<gene>
    <name evidence="1" type="ORF">HAX54_043048</name>
</gene>
<proteinExistence type="predicted"/>
<name>A0ABS8W0C2_DATST</name>
<reference evidence="1 2" key="1">
    <citation type="journal article" date="2021" name="BMC Genomics">
        <title>Datura genome reveals duplications of psychoactive alkaloid biosynthetic genes and high mutation rate following tissue culture.</title>
        <authorList>
            <person name="Rajewski A."/>
            <person name="Carter-House D."/>
            <person name="Stajich J."/>
            <person name="Litt A."/>
        </authorList>
    </citation>
    <scope>NUCLEOTIDE SEQUENCE [LARGE SCALE GENOMIC DNA]</scope>
    <source>
        <strain evidence="1">AR-01</strain>
    </source>
</reference>
<evidence type="ECO:0000313" key="2">
    <source>
        <dbReference type="Proteomes" id="UP000823775"/>
    </source>
</evidence>
<dbReference type="Proteomes" id="UP000823775">
    <property type="component" value="Unassembled WGS sequence"/>
</dbReference>
<sequence>MRPPALGTMISRCPLAAAGLGKGTGGTELEEMDSSNRLNGGKDDLWCDLMTHQVDHWLDKIERKVEFLVGMTRGHNESSF</sequence>